<evidence type="ECO:0000256" key="2">
    <source>
        <dbReference type="ARBA" id="ARBA00005916"/>
    </source>
</evidence>
<dbReference type="PANTHER" id="PTHR43013:SF1">
    <property type="entry name" value="GLUTAMYL-TRNA REDUCTASE"/>
    <property type="match status" value="1"/>
</dbReference>
<dbReference type="PANTHER" id="PTHR43013">
    <property type="entry name" value="GLUTAMYL-TRNA REDUCTASE"/>
    <property type="match status" value="1"/>
</dbReference>
<dbReference type="InterPro" id="IPR036453">
    <property type="entry name" value="GluRdtase_dimer_dom_sf"/>
</dbReference>
<dbReference type="Gene3D" id="3.30.460.30">
    <property type="entry name" value="Glutamyl-tRNA reductase, N-terminal domain"/>
    <property type="match status" value="1"/>
</dbReference>
<reference evidence="17 18" key="1">
    <citation type="submission" date="2011-09" db="EMBL/GenBank/DDBJ databases">
        <title>The draft genome of Methanotorris formicicus Mc-S-70.</title>
        <authorList>
            <consortium name="US DOE Joint Genome Institute (JGI-PGF)"/>
            <person name="Lucas S."/>
            <person name="Han J."/>
            <person name="Lapidus A."/>
            <person name="Cheng J.-F."/>
            <person name="Goodwin L."/>
            <person name="Pitluck S."/>
            <person name="Peters L."/>
            <person name="Land M.L."/>
            <person name="Hauser L."/>
            <person name="Sieprawska-Lupa M."/>
            <person name="Takai K."/>
            <person name="Miyazaki J."/>
            <person name="Whitman W."/>
            <person name="Woyke T.J."/>
        </authorList>
    </citation>
    <scope>NUCLEOTIDE SEQUENCE [LARGE SCALE GENOMIC DNA]</scope>
    <source>
        <strain evidence="17 18">Mc-S-70</strain>
    </source>
</reference>
<accession>H1KZU9</accession>
<keyword evidence="18" id="KW-1185">Reference proteome</keyword>
<dbReference type="CDD" id="cd05213">
    <property type="entry name" value="NAD_bind_Glutamyl_tRNA_reduct"/>
    <property type="match status" value="1"/>
</dbReference>
<evidence type="ECO:0000256" key="8">
    <source>
        <dbReference type="HAMAP-Rule" id="MF_00087"/>
    </source>
</evidence>
<evidence type="ECO:0000259" key="15">
    <source>
        <dbReference type="Pfam" id="PF01488"/>
    </source>
</evidence>
<feature type="binding site" evidence="8 10">
    <location>
        <position position="111"/>
    </location>
    <ligand>
        <name>substrate</name>
    </ligand>
</feature>
<dbReference type="InterPro" id="IPR018214">
    <property type="entry name" value="GluRdtase_CS"/>
</dbReference>
<dbReference type="InterPro" id="IPR015895">
    <property type="entry name" value="4pyrrol_synth_GluRdtase_N"/>
</dbReference>
<keyword evidence="4 8" id="KW-0521">NADP</keyword>
<keyword evidence="6 8" id="KW-0627">Porphyrin biosynthesis</keyword>
<comment type="caution">
    <text evidence="17">The sequence shown here is derived from an EMBL/GenBank/DDBJ whole genome shotgun (WGS) entry which is preliminary data.</text>
</comment>
<evidence type="ECO:0000256" key="11">
    <source>
        <dbReference type="PIRSR" id="PIRSR000445-3"/>
    </source>
</evidence>
<dbReference type="InterPro" id="IPR006151">
    <property type="entry name" value="Shikm_DH/Glu-tRNA_Rdtase"/>
</dbReference>
<dbReference type="GO" id="GO:0008883">
    <property type="term" value="F:glutamyl-tRNA reductase activity"/>
    <property type="evidence" value="ECO:0007669"/>
    <property type="project" value="UniProtKB-UniRule"/>
</dbReference>
<evidence type="ECO:0000256" key="3">
    <source>
        <dbReference type="ARBA" id="ARBA00012970"/>
    </source>
</evidence>
<dbReference type="Pfam" id="PF00745">
    <property type="entry name" value="GlutR_dimer"/>
    <property type="match status" value="1"/>
</dbReference>
<dbReference type="Pfam" id="PF01488">
    <property type="entry name" value="Shikimate_DH"/>
    <property type="match status" value="1"/>
</dbReference>
<feature type="binding site" evidence="8 10">
    <location>
        <begin position="105"/>
        <end position="107"/>
    </location>
    <ligand>
        <name>substrate</name>
    </ligand>
</feature>
<dbReference type="NCBIfam" id="TIGR01035">
    <property type="entry name" value="hemA"/>
    <property type="match status" value="1"/>
</dbReference>
<dbReference type="PATRIC" id="fig|647171.4.peg.1294"/>
<evidence type="ECO:0000256" key="5">
    <source>
        <dbReference type="ARBA" id="ARBA00023002"/>
    </source>
</evidence>
<feature type="binding site" evidence="8 11">
    <location>
        <begin position="179"/>
        <end position="184"/>
    </location>
    <ligand>
        <name>NADP(+)</name>
        <dbReference type="ChEBI" id="CHEBI:58349"/>
    </ligand>
</feature>
<dbReference type="EMBL" id="AGJL01000033">
    <property type="protein sequence ID" value="EHP85555.1"/>
    <property type="molecule type" value="Genomic_DNA"/>
</dbReference>
<keyword evidence="5 8" id="KW-0560">Oxidoreductase</keyword>
<evidence type="ECO:0000256" key="12">
    <source>
        <dbReference type="PIRSR" id="PIRSR000445-4"/>
    </source>
</evidence>
<evidence type="ECO:0000256" key="9">
    <source>
        <dbReference type="PIRSR" id="PIRSR000445-1"/>
    </source>
</evidence>
<dbReference type="SUPFAM" id="SSF69742">
    <property type="entry name" value="Glutamyl tRNA-reductase catalytic, N-terminal domain"/>
    <property type="match status" value="1"/>
</dbReference>
<evidence type="ECO:0000256" key="1">
    <source>
        <dbReference type="ARBA" id="ARBA00005059"/>
    </source>
</evidence>
<dbReference type="InterPro" id="IPR015896">
    <property type="entry name" value="4pyrrol_synth_GluRdtase_dimer"/>
</dbReference>
<dbReference type="AlphaFoldDB" id="H1KZU9"/>
<evidence type="ECO:0000259" key="14">
    <source>
        <dbReference type="Pfam" id="PF00745"/>
    </source>
</evidence>
<proteinExistence type="inferred from homology"/>
<dbReference type="Gene3D" id="3.40.50.720">
    <property type="entry name" value="NAD(P)-binding Rossmann-like Domain"/>
    <property type="match status" value="1"/>
</dbReference>
<evidence type="ECO:0000313" key="18">
    <source>
        <dbReference type="Proteomes" id="UP000003706"/>
    </source>
</evidence>
<dbReference type="PIRSF" id="PIRSF000445">
    <property type="entry name" value="4pyrrol_synth_GluRdtase"/>
    <property type="match status" value="1"/>
</dbReference>
<evidence type="ECO:0000313" key="17">
    <source>
        <dbReference type="EMBL" id="EHP85555.1"/>
    </source>
</evidence>
<dbReference type="InterPro" id="IPR000343">
    <property type="entry name" value="4pyrrol_synth_GluRdtase"/>
</dbReference>
<dbReference type="Pfam" id="PF05201">
    <property type="entry name" value="GlutR_N"/>
    <property type="match status" value="1"/>
</dbReference>
<dbReference type="SUPFAM" id="SSF69075">
    <property type="entry name" value="Glutamyl tRNA-reductase dimerization domain"/>
    <property type="match status" value="1"/>
</dbReference>
<evidence type="ECO:0000256" key="13">
    <source>
        <dbReference type="RuleBase" id="RU000584"/>
    </source>
</evidence>
<dbReference type="SUPFAM" id="SSF51735">
    <property type="entry name" value="NAD(P)-binding Rossmann-fold domains"/>
    <property type="match status" value="1"/>
</dbReference>
<name>H1KZU9_9EURY</name>
<feature type="active site" description="Nucleophile" evidence="8 9">
    <location>
        <position position="57"/>
    </location>
</feature>
<dbReference type="FunFam" id="3.40.50.720:FF:000031">
    <property type="entry name" value="Glutamyl-tRNA reductase"/>
    <property type="match status" value="1"/>
</dbReference>
<dbReference type="GO" id="GO:0019353">
    <property type="term" value="P:protoporphyrinogen IX biosynthetic process from glutamate"/>
    <property type="evidence" value="ECO:0007669"/>
    <property type="project" value="TreeGrafter"/>
</dbReference>
<dbReference type="InterPro" id="IPR036291">
    <property type="entry name" value="NAD(P)-bd_dom_sf"/>
</dbReference>
<comment type="pathway">
    <text evidence="1 8 13">Porphyrin-containing compound metabolism; protoporphyrin-IX biosynthesis; 5-aminolevulinate from L-glutamyl-tRNA(Glu): step 1/2.</text>
</comment>
<comment type="catalytic activity">
    <reaction evidence="7 8 13">
        <text>(S)-4-amino-5-oxopentanoate + tRNA(Glu) + NADP(+) = L-glutamyl-tRNA(Glu) + NADPH + H(+)</text>
        <dbReference type="Rhea" id="RHEA:12344"/>
        <dbReference type="Rhea" id="RHEA-COMP:9663"/>
        <dbReference type="Rhea" id="RHEA-COMP:9680"/>
        <dbReference type="ChEBI" id="CHEBI:15378"/>
        <dbReference type="ChEBI" id="CHEBI:57501"/>
        <dbReference type="ChEBI" id="CHEBI:57783"/>
        <dbReference type="ChEBI" id="CHEBI:58349"/>
        <dbReference type="ChEBI" id="CHEBI:78442"/>
        <dbReference type="ChEBI" id="CHEBI:78520"/>
        <dbReference type="EC" id="1.2.1.70"/>
    </reaction>
</comment>
<feature type="domain" description="Glutamyl-tRNA reductase N-terminal" evidence="16">
    <location>
        <begin position="25"/>
        <end position="147"/>
    </location>
</feature>
<feature type="domain" description="Tetrapyrrole biosynthesis glutamyl-tRNA reductase dimerisation" evidence="14">
    <location>
        <begin position="304"/>
        <end position="384"/>
    </location>
</feature>
<comment type="miscellaneous">
    <text evidence="8">During catalysis, the active site Cys acts as a nucleophile attacking the alpha-carbonyl group of tRNA-bound glutamate with the formation of a thioester intermediate between enzyme and glutamate, and the concomitant release of tRNA(Glu). The thioester intermediate is finally reduced by direct hydride transfer from NADPH, to form the product GSA.</text>
</comment>
<evidence type="ECO:0000259" key="16">
    <source>
        <dbReference type="Pfam" id="PF05201"/>
    </source>
</evidence>
<evidence type="ECO:0000256" key="4">
    <source>
        <dbReference type="ARBA" id="ARBA00022857"/>
    </source>
</evidence>
<dbReference type="STRING" id="647171.MetfoDRAFT_1323"/>
<dbReference type="GO" id="GO:0050661">
    <property type="term" value="F:NADP binding"/>
    <property type="evidence" value="ECO:0007669"/>
    <property type="project" value="InterPro"/>
</dbReference>
<feature type="binding site" evidence="8 10">
    <location>
        <begin position="56"/>
        <end position="59"/>
    </location>
    <ligand>
        <name>substrate</name>
    </ligand>
</feature>
<feature type="site" description="Important for activity" evidence="8 12">
    <location>
        <position position="90"/>
    </location>
</feature>
<comment type="domain">
    <text evidence="8">Possesses an unusual extended V-shaped dimeric structure with each monomer consisting of three distinct domains arranged along a curved 'spinal' alpha-helix. The N-terminal catalytic domain specifically recognizes the glutamate moiety of the substrate. The second domain is the NADPH-binding domain, and the third C-terminal domain is responsible for dimerization.</text>
</comment>
<evidence type="ECO:0000256" key="10">
    <source>
        <dbReference type="PIRSR" id="PIRSR000445-2"/>
    </source>
</evidence>
<gene>
    <name evidence="8" type="primary">hemA</name>
    <name evidence="17" type="ORF">MetfoDRAFT_1323</name>
</gene>
<sequence length="408" mass="46719">MEVYITKEKNVLKIIGDSMILLKADYKKYPTSELEKLRMDEDEFYGRFDRCILLQTCNRVEMYFDVENLDKIDINIDKFDILEGDGAILHLLRLASGLESMIVGEDQILGQIKKSYLKAKKLKKTTKFLDTIFLKAIHVGQRVRNETKINVGGVSIGSAAVELAEKIFGLKNKNVLLIGAGEIGTLVAKALKERHIKAIIIANRTYERAECLARELRGIAIHFDKLREALKYADIVISATGAPHHILTKEDLVDVGETVVIDIANPRDVDDSVKELPNIKLFTIDDLKLISEENLKKRKMEIPKVEKIIMDEFENLKKQIKKLEVQDFIKNLSTHIENIRRKEVKKAISILKNKNKSPEEILEDFSKAFSKRIIYDFVSAVEDRYFNGKDLSVDEIVKEMCENNKHNV</sequence>
<dbReference type="PROSITE" id="PS00747">
    <property type="entry name" value="GLUTR"/>
    <property type="match status" value="1"/>
</dbReference>
<comment type="function">
    <text evidence="8">Catalyzes the NADPH-dependent reduction of glutamyl-tRNA(Glu) to glutamate 1-semialdehyde (GSA).</text>
</comment>
<evidence type="ECO:0000256" key="6">
    <source>
        <dbReference type="ARBA" id="ARBA00023244"/>
    </source>
</evidence>
<dbReference type="HAMAP" id="MF_00087">
    <property type="entry name" value="Glu_tRNA_reductase"/>
    <property type="match status" value="1"/>
</dbReference>
<organism evidence="17 18">
    <name type="scientific">Methanotorris formicicus Mc-S-70</name>
    <dbReference type="NCBI Taxonomy" id="647171"/>
    <lineage>
        <taxon>Archaea</taxon>
        <taxon>Methanobacteriati</taxon>
        <taxon>Methanobacteriota</taxon>
        <taxon>Methanomada group</taxon>
        <taxon>Methanococci</taxon>
        <taxon>Methanococcales</taxon>
        <taxon>Methanocaldococcaceae</taxon>
        <taxon>Methanotorris</taxon>
    </lineage>
</organism>
<dbReference type="InterPro" id="IPR036343">
    <property type="entry name" value="GluRdtase_N_sf"/>
</dbReference>
<comment type="subunit">
    <text evidence="8">Homodimer.</text>
</comment>
<protein>
    <recommendedName>
        <fullName evidence="3 8">Glutamyl-tRNA reductase</fullName>
        <shortName evidence="8">GluTR</shortName>
        <ecNumber evidence="3 8">1.2.1.70</ecNumber>
    </recommendedName>
</protein>
<comment type="similarity">
    <text evidence="2 8 13">Belongs to the glutamyl-tRNA reductase family.</text>
</comment>
<feature type="domain" description="Quinate/shikimate 5-dehydrogenase/glutamyl-tRNA reductase" evidence="15">
    <location>
        <begin position="162"/>
        <end position="289"/>
    </location>
</feature>
<dbReference type="Proteomes" id="UP000003706">
    <property type="component" value="Unassembled WGS sequence"/>
</dbReference>
<dbReference type="EC" id="1.2.1.70" evidence="3 8"/>
<evidence type="ECO:0000256" key="7">
    <source>
        <dbReference type="ARBA" id="ARBA00047464"/>
    </source>
</evidence>
<feature type="binding site" evidence="8 10">
    <location>
        <position position="100"/>
    </location>
    <ligand>
        <name>substrate</name>
    </ligand>
</feature>
<dbReference type="UniPathway" id="UPA00251">
    <property type="reaction ID" value="UER00316"/>
</dbReference>